<dbReference type="Gene3D" id="2.80.10.50">
    <property type="match status" value="2"/>
</dbReference>
<keyword evidence="6 13" id="KW-0611">Plant defense</keyword>
<proteinExistence type="inferred from homology"/>
<dbReference type="Pfam" id="PF00161">
    <property type="entry name" value="RIP"/>
    <property type="match status" value="1"/>
</dbReference>
<comment type="catalytic activity">
    <reaction evidence="1 13">
        <text>Endohydrolysis of the N-glycosidic bond at one specific adenosine on the 28S rRNA.</text>
        <dbReference type="EC" id="3.2.2.22"/>
    </reaction>
</comment>
<dbReference type="SUPFAM" id="SSF50370">
    <property type="entry name" value="Ricin B-like lectins"/>
    <property type="match status" value="2"/>
</dbReference>
<evidence type="ECO:0000256" key="2">
    <source>
        <dbReference type="ARBA" id="ARBA00022656"/>
    </source>
</evidence>
<dbReference type="InterPro" id="IPR016139">
    <property type="entry name" value="Ribosome_inactivat_prot_sub2"/>
</dbReference>
<evidence type="ECO:0000256" key="5">
    <source>
        <dbReference type="ARBA" id="ARBA00022801"/>
    </source>
</evidence>
<accession>Q8W243</accession>
<dbReference type="AlphaFoldDB" id="Q8W243"/>
<dbReference type="Gene3D" id="3.40.420.10">
    <property type="entry name" value="Ricin (A subunit), domain 1"/>
    <property type="match status" value="1"/>
</dbReference>
<dbReference type="GO" id="GO:0017148">
    <property type="term" value="P:negative regulation of translation"/>
    <property type="evidence" value="ECO:0007669"/>
    <property type="project" value="UniProtKB-KW"/>
</dbReference>
<keyword evidence="7" id="KW-1015">Disulfide bond</keyword>
<evidence type="ECO:0000256" key="7">
    <source>
        <dbReference type="ARBA" id="ARBA00023157"/>
    </source>
</evidence>
<dbReference type="Gene3D" id="4.10.470.10">
    <property type="entry name" value="Ricin (A Subunit), domain 2"/>
    <property type="match status" value="1"/>
</dbReference>
<dbReference type="PANTHER" id="PTHR33453">
    <property type="match status" value="1"/>
</dbReference>
<keyword evidence="14" id="KW-0732">Signal</keyword>
<dbReference type="CDD" id="cd23492">
    <property type="entry name" value="beta-trefoil_Ricin_MLs_rpt2"/>
    <property type="match status" value="1"/>
</dbReference>
<keyword evidence="5 13" id="KW-0378">Hydrolase</keyword>
<evidence type="ECO:0000256" key="8">
    <source>
        <dbReference type="ARBA" id="ARBA00023180"/>
    </source>
</evidence>
<keyword evidence="2 13" id="KW-0800">Toxin</keyword>
<keyword evidence="9 13" id="KW-0652">Protein synthesis inhibitor</keyword>
<reference evidence="16" key="1">
    <citation type="journal article" date="2002" name="Biochem. Biophys. Res. Commun.">
        <title>Cloning of Viscum album subsp. coloratum (Korean mistletoe).</title>
        <authorList>
            <person name="Park W.-B."/>
            <person name="Lyu S."/>
        </authorList>
    </citation>
    <scope>NUCLEOTIDE SEQUENCE</scope>
</reference>
<dbReference type="GO" id="GO:0006952">
    <property type="term" value="P:defense response"/>
    <property type="evidence" value="ECO:0007669"/>
    <property type="project" value="UniProtKB-KW"/>
</dbReference>
<evidence type="ECO:0000256" key="13">
    <source>
        <dbReference type="RuleBase" id="RU004915"/>
    </source>
</evidence>
<dbReference type="SMART" id="SM00458">
    <property type="entry name" value="RICIN"/>
    <property type="match status" value="2"/>
</dbReference>
<comment type="similarity">
    <text evidence="11">Belongs to the ribosome-inactivating protein family. Type 2 RIP subfamily.</text>
</comment>
<dbReference type="FunFam" id="2.80.10.50:FF:000076">
    <property type="entry name" value="Beta-galactoside-specific lectin 1"/>
    <property type="match status" value="1"/>
</dbReference>
<evidence type="ECO:0000256" key="10">
    <source>
        <dbReference type="ARBA" id="ARBA00056894"/>
    </source>
</evidence>
<feature type="chain" id="PRO_5004316122" description="Ribosome-inactivating protein" evidence="14">
    <location>
        <begin position="29"/>
        <end position="565"/>
    </location>
</feature>
<dbReference type="PRINTS" id="PR00396">
    <property type="entry name" value="SHIGARICIN"/>
</dbReference>
<evidence type="ECO:0000256" key="3">
    <source>
        <dbReference type="ARBA" id="ARBA00022734"/>
    </source>
</evidence>
<feature type="domain" description="Ricin B lectin" evidence="15">
    <location>
        <begin position="442"/>
        <end position="564"/>
    </location>
</feature>
<dbReference type="InterPro" id="IPR016138">
    <property type="entry name" value="Ribosome_inactivat_prot_sub1"/>
</dbReference>
<evidence type="ECO:0000256" key="6">
    <source>
        <dbReference type="ARBA" id="ARBA00022821"/>
    </source>
</evidence>
<dbReference type="SUPFAM" id="SSF56371">
    <property type="entry name" value="Ribosome inactivating proteins (RIP)"/>
    <property type="match status" value="1"/>
</dbReference>
<dbReference type="InterPro" id="IPR017989">
    <property type="entry name" value="Ribosome_inactivat_1/2"/>
</dbReference>
<keyword evidence="3" id="KW-0430">Lectin</keyword>
<dbReference type="PANTHER" id="PTHR33453:SF34">
    <property type="entry name" value="RIBOSOME-INACTIVATING PROTEIN"/>
    <property type="match status" value="1"/>
</dbReference>
<sequence length="565" mass="62401">MNALLASRRAWVSCFLMLGLVFGATVKAETKFRYERLRLRVTHQTTGDEYFRFITLLRDYVSSGSFSNEIPLLRQSTIPVSDAQRFVLVELTNQGGDSITAAIDVTNLYVVAYQAGDQSYFLRDAPDGAERHLFTGTTRSSLPFTGSYTDLERYAGHRDQIPLGIEELIQSVSALRYSGGSTRAQARSLIILIQMISEAARFNPIFWRARQYINSGESFLPDMYMLELETSWGQQSTQVQQSTDGVFNNPFRLGISTGNFVTLSNVRDVIASLAIMLFVCRDRPSSSDVRYWPLVIRPVLENSGAVDDVTCTASEPTVRIVGRDGLCVDVRDGKFYNGNPIQLWPWDPNQLWTIRRDGTIGSNGRCLTTYGYTAGVYVVIFDCNTAVREATLWQIWGNGTIINPRSNLVLGAASGSSGTTLTVQTQVYFLGQGWLAGNDTAPREVTIYGFGNLCMEANGASVSVETCGGSKENQKWALYGNGSIRPKQNQDQCLTSQGDSVSTVFNIVSCSAGSSGQRWEFTNEGTILNLNNGLVMDVAQSNPSLRRIIIYPATGKPNQMWLPVP</sequence>
<evidence type="ECO:0000256" key="4">
    <source>
        <dbReference type="ARBA" id="ARBA00022737"/>
    </source>
</evidence>
<keyword evidence="4" id="KW-0677">Repeat</keyword>
<name>Q8W243_9MAGN</name>
<dbReference type="EC" id="3.2.2.22" evidence="13"/>
<evidence type="ECO:0000256" key="9">
    <source>
        <dbReference type="ARBA" id="ARBA00023193"/>
    </source>
</evidence>
<protein>
    <recommendedName>
        <fullName evidence="13">Ribosome-inactivating protein</fullName>
    </recommendedName>
    <component>
        <recommendedName>
            <fullName evidence="13">Ribosome-inactivating protein chain A</fullName>
        </recommendedName>
        <alternativeName>
            <fullName evidence="13">rRNA N-glycosidase</fullName>
            <ecNumber evidence="13">3.2.2.22</ecNumber>
        </alternativeName>
    </component>
    <component>
        <recommendedName>
            <fullName evidence="13">Ribosome-inactivating protein chain B</fullName>
        </recommendedName>
    </component>
</protein>
<feature type="signal peptide" evidence="14">
    <location>
        <begin position="1"/>
        <end position="28"/>
    </location>
</feature>
<dbReference type="GO" id="GO:0030598">
    <property type="term" value="F:rRNA N-glycosylase activity"/>
    <property type="evidence" value="ECO:0007669"/>
    <property type="project" value="UniProtKB-EC"/>
</dbReference>
<comment type="subunit">
    <text evidence="13">Might form dimers or tetramers of disulfide-linked A and B chains.</text>
</comment>
<organism evidence="16">
    <name type="scientific">Viscum coloratum</name>
    <dbReference type="NCBI Taxonomy" id="159976"/>
    <lineage>
        <taxon>Eukaryota</taxon>
        <taxon>Viridiplantae</taxon>
        <taxon>Streptophyta</taxon>
        <taxon>Embryophyta</taxon>
        <taxon>Tracheophyta</taxon>
        <taxon>Spermatophyta</taxon>
        <taxon>Magnoliopsida</taxon>
        <taxon>eudicotyledons</taxon>
        <taxon>Gunneridae</taxon>
        <taxon>Pentapetalae</taxon>
        <taxon>Santalales</taxon>
        <taxon>Viscaceae</taxon>
        <taxon>Viscum</taxon>
    </lineage>
</organism>
<evidence type="ECO:0000313" key="16">
    <source>
        <dbReference type="EMBL" id="AAL40417.1"/>
    </source>
</evidence>
<evidence type="ECO:0000256" key="1">
    <source>
        <dbReference type="ARBA" id="ARBA00000237"/>
    </source>
</evidence>
<keyword evidence="8" id="KW-0325">Glycoprotein</keyword>
<evidence type="ECO:0000256" key="14">
    <source>
        <dbReference type="SAM" id="SignalP"/>
    </source>
</evidence>
<comment type="subunit">
    <text evidence="12">Disulfide-linked dimer of A and B chains.</text>
</comment>
<feature type="domain" description="Ricin B lectin" evidence="15">
    <location>
        <begin position="315"/>
        <end position="437"/>
    </location>
</feature>
<dbReference type="InterPro" id="IPR000772">
    <property type="entry name" value="Ricin_B_lectin"/>
</dbReference>
<dbReference type="CAZy" id="CBM13">
    <property type="family name" value="Carbohydrate-Binding Module Family 13"/>
</dbReference>
<evidence type="ECO:0000259" key="15">
    <source>
        <dbReference type="SMART" id="SM00458"/>
    </source>
</evidence>
<dbReference type="SMR" id="Q8W243"/>
<dbReference type="PROSITE" id="PS50231">
    <property type="entry name" value="RICIN_B_LECTIN"/>
    <property type="match status" value="2"/>
</dbReference>
<evidence type="ECO:0000256" key="12">
    <source>
        <dbReference type="ARBA" id="ARBA00065600"/>
    </source>
</evidence>
<dbReference type="InterPro" id="IPR036041">
    <property type="entry name" value="Ribosome-inact_prot_sf"/>
</dbReference>
<dbReference type="InterPro" id="IPR035992">
    <property type="entry name" value="Ricin_B-like_lectins"/>
</dbReference>
<dbReference type="Pfam" id="PF00652">
    <property type="entry name" value="Ricin_B_lectin"/>
    <property type="match status" value="2"/>
</dbReference>
<dbReference type="EMBL" id="AF369961">
    <property type="protein sequence ID" value="AAL40417.1"/>
    <property type="molecule type" value="Genomic_DNA"/>
</dbReference>
<evidence type="ECO:0000256" key="11">
    <source>
        <dbReference type="ARBA" id="ARBA00060745"/>
    </source>
</evidence>
<dbReference type="GO" id="GO:0090729">
    <property type="term" value="F:toxin activity"/>
    <property type="evidence" value="ECO:0007669"/>
    <property type="project" value="UniProtKB-KW"/>
</dbReference>
<dbReference type="GO" id="GO:0030246">
    <property type="term" value="F:carbohydrate binding"/>
    <property type="evidence" value="ECO:0007669"/>
    <property type="project" value="UniProtKB-KW"/>
</dbReference>
<dbReference type="InterPro" id="IPR001574">
    <property type="entry name" value="Ribosome_inactivat_prot"/>
</dbReference>
<comment type="function">
    <text evidence="10">The A chain is responsible for inhibiting protein synthesis through the catalytic inactivation of 60S ribosomal subunits by removing adenine from position 4,324 of 28S rRNA. The B chain binds to cell receptors and probably facilitates the entry into the cell of the A chain; B chains are also responsible for cell agglutination (lectin activity). Inhibits growth of the human tumor cell line Molt4.</text>
</comment>